<dbReference type="InterPro" id="IPR033116">
    <property type="entry name" value="TRYPSIN_SER"/>
</dbReference>
<evidence type="ECO:0000313" key="12">
    <source>
        <dbReference type="RefSeq" id="XP_047738569.1"/>
    </source>
</evidence>
<dbReference type="PANTHER" id="PTHR24264:SF65">
    <property type="entry name" value="SRCR DOMAIN-CONTAINING PROTEIN"/>
    <property type="match status" value="1"/>
</dbReference>
<dbReference type="Gene3D" id="2.40.10.10">
    <property type="entry name" value="Trypsin-like serine proteases"/>
    <property type="match status" value="1"/>
</dbReference>
<evidence type="ECO:0000259" key="9">
    <source>
        <dbReference type="PROSITE" id="PS50240"/>
    </source>
</evidence>
<comment type="similarity">
    <text evidence="7">Belongs to the peptidase S1 family. CLIP subfamily.</text>
</comment>
<keyword evidence="5" id="KW-0720">Serine protease</keyword>
<dbReference type="InterPro" id="IPR043504">
    <property type="entry name" value="Peptidase_S1_PA_chymotrypsin"/>
</dbReference>
<dbReference type="CDD" id="cd00190">
    <property type="entry name" value="Tryp_SPc"/>
    <property type="match status" value="1"/>
</dbReference>
<feature type="domain" description="Peptidase S1" evidence="9">
    <location>
        <begin position="29"/>
        <end position="264"/>
    </location>
</feature>
<evidence type="ECO:0000256" key="4">
    <source>
        <dbReference type="ARBA" id="ARBA00022801"/>
    </source>
</evidence>
<dbReference type="InterPro" id="IPR009003">
    <property type="entry name" value="Peptidase_S1_PA"/>
</dbReference>
<evidence type="ECO:0000313" key="11">
    <source>
        <dbReference type="RefSeq" id="XP_018015556.1"/>
    </source>
</evidence>
<proteinExistence type="inferred from homology"/>
<dbReference type="FunFam" id="2.40.10.10:FF:000068">
    <property type="entry name" value="transmembrane protease serine 2"/>
    <property type="match status" value="1"/>
</dbReference>
<dbReference type="PROSITE" id="PS00135">
    <property type="entry name" value="TRYPSIN_SER"/>
    <property type="match status" value="1"/>
</dbReference>
<dbReference type="Proteomes" id="UP000694843">
    <property type="component" value="Unplaced"/>
</dbReference>
<dbReference type="SUPFAM" id="SSF50494">
    <property type="entry name" value="Trypsin-like serine proteases"/>
    <property type="match status" value="1"/>
</dbReference>
<dbReference type="GO" id="GO:0004252">
    <property type="term" value="F:serine-type endopeptidase activity"/>
    <property type="evidence" value="ECO:0007669"/>
    <property type="project" value="InterPro"/>
</dbReference>
<evidence type="ECO:0000256" key="8">
    <source>
        <dbReference type="SAM" id="SignalP"/>
    </source>
</evidence>
<dbReference type="Pfam" id="PF00089">
    <property type="entry name" value="Trypsin"/>
    <property type="match status" value="1"/>
</dbReference>
<comment type="subcellular location">
    <subcellularLocation>
        <location evidence="1">Secreted</location>
    </subcellularLocation>
</comment>
<dbReference type="KEGG" id="hazt:108672418"/>
<sequence length="272" mass="29254">MMRHFSGLCLFLTILVLREVSTQDERTKIVGGTEAAPGEFPFVVALYLNNTEGEVHFHCGASLISRHYAVTGAHCVQGWSAWRFKIVAGTVDLENPSSATQEILVEEVIEYELFHFEVGTAIPTNDVALLKLQGEGASGTGTGFISVVGQDQELPVGSSCTVLGWGATQDGGAMSPTLRKVDVVVQDQATCFESYNYLFRPTMLCAGYPEGGADACQGDSGGPLICGGELHGVVSWGDGCAKPQKYGIYTRLAVFSDWVEKHNFVLGYPDDE</sequence>
<dbReference type="InterPro" id="IPR001314">
    <property type="entry name" value="Peptidase_S1A"/>
</dbReference>
<keyword evidence="2" id="KW-0964">Secreted</keyword>
<evidence type="ECO:0000256" key="6">
    <source>
        <dbReference type="ARBA" id="ARBA00023157"/>
    </source>
</evidence>
<keyword evidence="8" id="KW-0732">Signal</keyword>
<dbReference type="GO" id="GO:0005615">
    <property type="term" value="C:extracellular space"/>
    <property type="evidence" value="ECO:0007669"/>
    <property type="project" value="TreeGrafter"/>
</dbReference>
<evidence type="ECO:0000256" key="1">
    <source>
        <dbReference type="ARBA" id="ARBA00004613"/>
    </source>
</evidence>
<dbReference type="GO" id="GO:0006508">
    <property type="term" value="P:proteolysis"/>
    <property type="evidence" value="ECO:0007669"/>
    <property type="project" value="UniProtKB-KW"/>
</dbReference>
<evidence type="ECO:0000256" key="2">
    <source>
        <dbReference type="ARBA" id="ARBA00022525"/>
    </source>
</evidence>
<reference evidence="11 12" key="1">
    <citation type="submission" date="2025-04" db="UniProtKB">
        <authorList>
            <consortium name="RefSeq"/>
        </authorList>
    </citation>
    <scope>IDENTIFICATION</scope>
    <source>
        <tissue evidence="11 12">Whole organism</tissue>
    </source>
</reference>
<dbReference type="SMART" id="SM00020">
    <property type="entry name" value="Tryp_SPc"/>
    <property type="match status" value="1"/>
</dbReference>
<evidence type="ECO:0000313" key="10">
    <source>
        <dbReference type="Proteomes" id="UP000694843"/>
    </source>
</evidence>
<dbReference type="PANTHER" id="PTHR24264">
    <property type="entry name" value="TRYPSIN-RELATED"/>
    <property type="match status" value="1"/>
</dbReference>
<dbReference type="GeneID" id="108672418"/>
<organism evidence="10 11">
    <name type="scientific">Hyalella azteca</name>
    <name type="common">Amphipod</name>
    <dbReference type="NCBI Taxonomy" id="294128"/>
    <lineage>
        <taxon>Eukaryota</taxon>
        <taxon>Metazoa</taxon>
        <taxon>Ecdysozoa</taxon>
        <taxon>Arthropoda</taxon>
        <taxon>Crustacea</taxon>
        <taxon>Multicrustacea</taxon>
        <taxon>Malacostraca</taxon>
        <taxon>Eumalacostraca</taxon>
        <taxon>Peracarida</taxon>
        <taxon>Amphipoda</taxon>
        <taxon>Senticaudata</taxon>
        <taxon>Talitrida</taxon>
        <taxon>Talitroidea</taxon>
        <taxon>Hyalellidae</taxon>
        <taxon>Hyalella</taxon>
    </lineage>
</organism>
<dbReference type="RefSeq" id="XP_018015556.1">
    <property type="nucleotide sequence ID" value="XM_018160067.2"/>
</dbReference>
<dbReference type="InterPro" id="IPR001254">
    <property type="entry name" value="Trypsin_dom"/>
</dbReference>
<dbReference type="InterPro" id="IPR050127">
    <property type="entry name" value="Serine_Proteases_S1"/>
</dbReference>
<dbReference type="AlphaFoldDB" id="A0A8B7NR55"/>
<evidence type="ECO:0000256" key="5">
    <source>
        <dbReference type="ARBA" id="ARBA00022825"/>
    </source>
</evidence>
<feature type="chain" id="PRO_5044664384" evidence="8">
    <location>
        <begin position="23"/>
        <end position="272"/>
    </location>
</feature>
<keyword evidence="3" id="KW-0645">Protease</keyword>
<dbReference type="OrthoDB" id="10059102at2759"/>
<dbReference type="PRINTS" id="PR00722">
    <property type="entry name" value="CHYMOTRYPSIN"/>
</dbReference>
<accession>A0A8B7NR55</accession>
<evidence type="ECO:0000256" key="3">
    <source>
        <dbReference type="ARBA" id="ARBA00022670"/>
    </source>
</evidence>
<gene>
    <name evidence="11 12" type="primary">LOC108672418</name>
</gene>
<keyword evidence="6" id="KW-1015">Disulfide bond</keyword>
<dbReference type="FunFam" id="2.40.10.10:FF:000002">
    <property type="entry name" value="Transmembrane protease serine"/>
    <property type="match status" value="1"/>
</dbReference>
<keyword evidence="10" id="KW-1185">Reference proteome</keyword>
<dbReference type="PROSITE" id="PS50240">
    <property type="entry name" value="TRYPSIN_DOM"/>
    <property type="match status" value="1"/>
</dbReference>
<name>A0A8B7NR55_HYAAZ</name>
<protein>
    <submittedName>
        <fullName evidence="11">Trypsin-1 isoform X1</fullName>
    </submittedName>
    <submittedName>
        <fullName evidence="12">Trypsin-1 isoform X2</fullName>
    </submittedName>
</protein>
<evidence type="ECO:0000256" key="7">
    <source>
        <dbReference type="ARBA" id="ARBA00024195"/>
    </source>
</evidence>
<feature type="signal peptide" evidence="8">
    <location>
        <begin position="1"/>
        <end position="22"/>
    </location>
</feature>
<dbReference type="RefSeq" id="XP_047738569.1">
    <property type="nucleotide sequence ID" value="XM_047882613.1"/>
</dbReference>
<keyword evidence="4" id="KW-0378">Hydrolase</keyword>